<accession>A0A174ISW3</accession>
<feature type="domain" description="HTH rpiR-type" evidence="1">
    <location>
        <begin position="4"/>
        <end position="80"/>
    </location>
</feature>
<dbReference type="InterPro" id="IPR000281">
    <property type="entry name" value="HTH_RpiR"/>
</dbReference>
<evidence type="ECO:0000259" key="1">
    <source>
        <dbReference type="PROSITE" id="PS51071"/>
    </source>
</evidence>
<dbReference type="InterPro" id="IPR009057">
    <property type="entry name" value="Homeodomain-like_sf"/>
</dbReference>
<evidence type="ECO:0000313" key="3">
    <source>
        <dbReference type="Proteomes" id="UP000095544"/>
    </source>
</evidence>
<sequence length="272" mass="31414">MYIVAYRLINLLNDSEYDSTEAHIAESLLGMIKDIEHMPIDQVADKCHISKSTLSKFVKRLGFEDYKEFRDNARNEKKRAGYHNYEEKVPMDRFIEQYGIERFLSVLSGDIEHFLSGIDRNQIRELAKALHQYKKVAAFGSVYSETVAMDFMYEIAGVGKYIKTNIYDVKQEQYINEADEDTLIIIFSNSGQYIYENGMKPLDQSRSFVRKTKGRIALITSNREAASDPSVSYPVLYHFTTRVQNHPFIERIIAQMIVEEFKRIGGGRSTGP</sequence>
<dbReference type="AlphaFoldDB" id="A0A174ISW3"/>
<dbReference type="InterPro" id="IPR046348">
    <property type="entry name" value="SIS_dom_sf"/>
</dbReference>
<dbReference type="InterPro" id="IPR036388">
    <property type="entry name" value="WH-like_DNA-bd_sf"/>
</dbReference>
<dbReference type="GO" id="GO:1901135">
    <property type="term" value="P:carbohydrate derivative metabolic process"/>
    <property type="evidence" value="ECO:0007669"/>
    <property type="project" value="InterPro"/>
</dbReference>
<dbReference type="PANTHER" id="PTHR30514">
    <property type="entry name" value="GLUCOKINASE"/>
    <property type="match status" value="1"/>
</dbReference>
<dbReference type="Gene3D" id="1.10.10.10">
    <property type="entry name" value="Winged helix-like DNA-binding domain superfamily/Winged helix DNA-binding domain"/>
    <property type="match status" value="1"/>
</dbReference>
<proteinExistence type="predicted"/>
<organism evidence="2 3">
    <name type="scientific">Faecalicatena contorta</name>
    <dbReference type="NCBI Taxonomy" id="39482"/>
    <lineage>
        <taxon>Bacteria</taxon>
        <taxon>Bacillati</taxon>
        <taxon>Bacillota</taxon>
        <taxon>Clostridia</taxon>
        <taxon>Lachnospirales</taxon>
        <taxon>Lachnospiraceae</taxon>
        <taxon>Faecalicatena</taxon>
    </lineage>
</organism>
<dbReference type="GO" id="GO:0097367">
    <property type="term" value="F:carbohydrate derivative binding"/>
    <property type="evidence" value="ECO:0007669"/>
    <property type="project" value="InterPro"/>
</dbReference>
<reference evidence="2 3" key="1">
    <citation type="submission" date="2015-09" db="EMBL/GenBank/DDBJ databases">
        <authorList>
            <consortium name="Pathogen Informatics"/>
        </authorList>
    </citation>
    <scope>NUCLEOTIDE SEQUENCE [LARGE SCALE GENOMIC DNA]</scope>
    <source>
        <strain evidence="2 3">2789STDY5834876</strain>
    </source>
</reference>
<dbReference type="Gene3D" id="3.40.50.10490">
    <property type="entry name" value="Glucose-6-phosphate isomerase like protein, domain 1"/>
    <property type="match status" value="1"/>
</dbReference>
<dbReference type="InterPro" id="IPR047640">
    <property type="entry name" value="RpiR-like"/>
</dbReference>
<dbReference type="EMBL" id="CYZU01000042">
    <property type="protein sequence ID" value="CUO90443.1"/>
    <property type="molecule type" value="Genomic_DNA"/>
</dbReference>
<dbReference type="RefSeq" id="WP_055154597.1">
    <property type="nucleotide sequence ID" value="NZ_CYZU01000042.1"/>
</dbReference>
<dbReference type="STRING" id="39482.ERS852491_03673"/>
<gene>
    <name evidence="2" type="ORF">ERS852491_03673</name>
</gene>
<dbReference type="GO" id="GO:0003700">
    <property type="term" value="F:DNA-binding transcription factor activity"/>
    <property type="evidence" value="ECO:0007669"/>
    <property type="project" value="InterPro"/>
</dbReference>
<dbReference type="Proteomes" id="UP000095544">
    <property type="component" value="Unassembled WGS sequence"/>
</dbReference>
<dbReference type="PROSITE" id="PS51071">
    <property type="entry name" value="HTH_RPIR"/>
    <property type="match status" value="1"/>
</dbReference>
<dbReference type="SUPFAM" id="SSF53697">
    <property type="entry name" value="SIS domain"/>
    <property type="match status" value="1"/>
</dbReference>
<dbReference type="GO" id="GO:0003677">
    <property type="term" value="F:DNA binding"/>
    <property type="evidence" value="ECO:0007669"/>
    <property type="project" value="UniProtKB-KW"/>
</dbReference>
<dbReference type="PANTHER" id="PTHR30514:SF1">
    <property type="entry name" value="HTH-TYPE TRANSCRIPTIONAL REGULATOR HEXR-RELATED"/>
    <property type="match status" value="1"/>
</dbReference>
<dbReference type="SUPFAM" id="SSF46689">
    <property type="entry name" value="Homeodomain-like"/>
    <property type="match status" value="1"/>
</dbReference>
<name>A0A174ISW3_9FIRM</name>
<dbReference type="Pfam" id="PF01418">
    <property type="entry name" value="HTH_6"/>
    <property type="match status" value="1"/>
</dbReference>
<dbReference type="OrthoDB" id="3684496at2"/>
<protein>
    <submittedName>
        <fullName evidence="2">DNA-binding transcriptional repressor RpiR</fullName>
    </submittedName>
</protein>
<keyword evidence="2" id="KW-0238">DNA-binding</keyword>
<evidence type="ECO:0000313" key="2">
    <source>
        <dbReference type="EMBL" id="CUO90443.1"/>
    </source>
</evidence>